<dbReference type="KEGG" id="rba:RB6587"/>
<dbReference type="EMBL" id="BX294144">
    <property type="protein sequence ID" value="CAD74894.1"/>
    <property type="molecule type" value="Genomic_DNA"/>
</dbReference>
<dbReference type="Proteomes" id="UP000001025">
    <property type="component" value="Chromosome"/>
</dbReference>
<dbReference type="InParanoid" id="Q7UQ12"/>
<proteinExistence type="predicted"/>
<dbReference type="AlphaFoldDB" id="Q7UQ12"/>
<sequence>MIDANTVDDRGGCHVGRVKDTIVHTSSLLFEDPVFRIHPCLSCWNKSVVK</sequence>
<dbReference type="HOGENOM" id="CLU_3122025_0_0_0"/>
<evidence type="ECO:0000313" key="2">
    <source>
        <dbReference type="Proteomes" id="UP000001025"/>
    </source>
</evidence>
<evidence type="ECO:0000313" key="1">
    <source>
        <dbReference type="EMBL" id="CAD74894.1"/>
    </source>
</evidence>
<gene>
    <name evidence="1" type="ordered locus">RB6587</name>
</gene>
<keyword evidence="2" id="KW-1185">Reference proteome</keyword>
<reference evidence="1 2" key="1">
    <citation type="journal article" date="2003" name="Proc. Natl. Acad. Sci. U.S.A.">
        <title>Complete genome sequence of the marine planctomycete Pirellula sp. strain 1.</title>
        <authorList>
            <person name="Gloeckner F.O."/>
            <person name="Kube M."/>
            <person name="Bauer M."/>
            <person name="Teeling H."/>
            <person name="Lombardot T."/>
            <person name="Ludwig W."/>
            <person name="Gade D."/>
            <person name="Beck A."/>
            <person name="Borzym K."/>
            <person name="Heitmann K."/>
            <person name="Rabus R."/>
            <person name="Schlesner H."/>
            <person name="Amann R."/>
            <person name="Reinhardt R."/>
        </authorList>
    </citation>
    <scope>NUCLEOTIDE SEQUENCE [LARGE SCALE GENOMIC DNA]</scope>
    <source>
        <strain evidence="2">DSM 10527 / NCIMB 13988 / SH1</strain>
    </source>
</reference>
<protein>
    <submittedName>
        <fullName evidence="1">Uncharacterized protein</fullName>
    </submittedName>
</protein>
<accession>Q7UQ12</accession>
<name>Q7UQ12_RHOBA</name>
<organism evidence="1 2">
    <name type="scientific">Rhodopirellula baltica (strain DSM 10527 / NCIMB 13988 / SH1)</name>
    <dbReference type="NCBI Taxonomy" id="243090"/>
    <lineage>
        <taxon>Bacteria</taxon>
        <taxon>Pseudomonadati</taxon>
        <taxon>Planctomycetota</taxon>
        <taxon>Planctomycetia</taxon>
        <taxon>Pirellulales</taxon>
        <taxon>Pirellulaceae</taxon>
        <taxon>Rhodopirellula</taxon>
    </lineage>
</organism>
<dbReference type="EnsemblBacteria" id="CAD74894">
    <property type="protein sequence ID" value="CAD74894"/>
    <property type="gene ID" value="RB6587"/>
</dbReference>